<comment type="caution">
    <text evidence="2">The sequence shown here is derived from an EMBL/GenBank/DDBJ whole genome shotgun (WGS) entry which is preliminary data.</text>
</comment>
<reference evidence="2" key="1">
    <citation type="submission" date="2020-08" db="EMBL/GenBank/DDBJ databases">
        <title>Genome sequencing and assembly of the red palm weevil Rhynchophorus ferrugineus.</title>
        <authorList>
            <person name="Dias G.B."/>
            <person name="Bergman C.M."/>
            <person name="Manee M."/>
        </authorList>
    </citation>
    <scope>NUCLEOTIDE SEQUENCE</scope>
    <source>
        <strain evidence="2">AA-2017</strain>
        <tissue evidence="2">Whole larva</tissue>
    </source>
</reference>
<gene>
    <name evidence="2" type="ORF">GWI33_005448</name>
</gene>
<organism evidence="2 3">
    <name type="scientific">Rhynchophorus ferrugineus</name>
    <name type="common">Red palm weevil</name>
    <name type="synonym">Curculio ferrugineus</name>
    <dbReference type="NCBI Taxonomy" id="354439"/>
    <lineage>
        <taxon>Eukaryota</taxon>
        <taxon>Metazoa</taxon>
        <taxon>Ecdysozoa</taxon>
        <taxon>Arthropoda</taxon>
        <taxon>Hexapoda</taxon>
        <taxon>Insecta</taxon>
        <taxon>Pterygota</taxon>
        <taxon>Neoptera</taxon>
        <taxon>Endopterygota</taxon>
        <taxon>Coleoptera</taxon>
        <taxon>Polyphaga</taxon>
        <taxon>Cucujiformia</taxon>
        <taxon>Curculionidae</taxon>
        <taxon>Dryophthorinae</taxon>
        <taxon>Rhynchophorus</taxon>
    </lineage>
</organism>
<evidence type="ECO:0000313" key="3">
    <source>
        <dbReference type="Proteomes" id="UP000625711"/>
    </source>
</evidence>
<proteinExistence type="predicted"/>
<sequence>MIGTDPIGHWVNWDPTETRWACGERKNGMNGRAKKSQTDKSGNKNFRDPKCESRRRDINHFSAILFVGQTAEPCFICTTSEQ</sequence>
<feature type="compositionally biased region" description="Basic and acidic residues" evidence="1">
    <location>
        <begin position="36"/>
        <end position="51"/>
    </location>
</feature>
<evidence type="ECO:0000256" key="1">
    <source>
        <dbReference type="SAM" id="MobiDB-lite"/>
    </source>
</evidence>
<accession>A0A834ILM2</accession>
<protein>
    <submittedName>
        <fullName evidence="2">Uncharacterized protein</fullName>
    </submittedName>
</protein>
<dbReference type="EMBL" id="JAACXV010000272">
    <property type="protein sequence ID" value="KAF7280848.1"/>
    <property type="molecule type" value="Genomic_DNA"/>
</dbReference>
<feature type="region of interest" description="Disordered" evidence="1">
    <location>
        <begin position="23"/>
        <end position="51"/>
    </location>
</feature>
<name>A0A834ILM2_RHYFE</name>
<keyword evidence="3" id="KW-1185">Reference proteome</keyword>
<dbReference type="AlphaFoldDB" id="A0A834ILM2"/>
<evidence type="ECO:0000313" key="2">
    <source>
        <dbReference type="EMBL" id="KAF7280848.1"/>
    </source>
</evidence>
<dbReference type="Proteomes" id="UP000625711">
    <property type="component" value="Unassembled WGS sequence"/>
</dbReference>